<keyword evidence="3 5" id="KW-1133">Transmembrane helix</keyword>
<evidence type="ECO:0000256" key="5">
    <source>
        <dbReference type="SAM" id="Phobius"/>
    </source>
</evidence>
<feature type="transmembrane region" description="Helical" evidence="5">
    <location>
        <begin position="100"/>
        <end position="124"/>
    </location>
</feature>
<comment type="caution">
    <text evidence="6">The sequence shown here is derived from an EMBL/GenBank/DDBJ whole genome shotgun (WGS) entry which is preliminary data.</text>
</comment>
<feature type="transmembrane region" description="Helical" evidence="5">
    <location>
        <begin position="234"/>
        <end position="253"/>
    </location>
</feature>
<dbReference type="CDD" id="cd16914">
    <property type="entry name" value="EcfT"/>
    <property type="match status" value="1"/>
</dbReference>
<dbReference type="PANTHER" id="PTHR33514">
    <property type="entry name" value="PROTEIN ABCI12, CHLOROPLASTIC"/>
    <property type="match status" value="1"/>
</dbReference>
<name>A0A4R1S3I9_HYDET</name>
<dbReference type="EMBL" id="SLUN01000005">
    <property type="protein sequence ID" value="TCL73190.1"/>
    <property type="molecule type" value="Genomic_DNA"/>
</dbReference>
<dbReference type="GO" id="GO:0005886">
    <property type="term" value="C:plasma membrane"/>
    <property type="evidence" value="ECO:0007669"/>
    <property type="project" value="TreeGrafter"/>
</dbReference>
<accession>A0A4R1S3I9</accession>
<dbReference type="InterPro" id="IPR003339">
    <property type="entry name" value="ABC/ECF_trnsptr_transmembrane"/>
</dbReference>
<evidence type="ECO:0000256" key="1">
    <source>
        <dbReference type="ARBA" id="ARBA00004141"/>
    </source>
</evidence>
<dbReference type="Pfam" id="PF02361">
    <property type="entry name" value="CbiQ"/>
    <property type="match status" value="1"/>
</dbReference>
<protein>
    <submittedName>
        <fullName evidence="6">Biotin transport system permease protein</fullName>
    </submittedName>
</protein>
<dbReference type="PANTHER" id="PTHR33514:SF13">
    <property type="entry name" value="PROTEIN ABCI12, CHLOROPLASTIC"/>
    <property type="match status" value="1"/>
</dbReference>
<evidence type="ECO:0000256" key="4">
    <source>
        <dbReference type="ARBA" id="ARBA00023136"/>
    </source>
</evidence>
<comment type="subcellular location">
    <subcellularLocation>
        <location evidence="1">Membrane</location>
        <topology evidence="1">Multi-pass membrane protein</topology>
    </subcellularLocation>
</comment>
<evidence type="ECO:0000313" key="6">
    <source>
        <dbReference type="EMBL" id="TCL73190.1"/>
    </source>
</evidence>
<keyword evidence="4 5" id="KW-0472">Membrane</keyword>
<dbReference type="Proteomes" id="UP000295008">
    <property type="component" value="Unassembled WGS sequence"/>
</dbReference>
<dbReference type="AlphaFoldDB" id="A0A4R1S3I9"/>
<organism evidence="6 7">
    <name type="scientific">Hydrogenispora ethanolica</name>
    <dbReference type="NCBI Taxonomy" id="1082276"/>
    <lineage>
        <taxon>Bacteria</taxon>
        <taxon>Bacillati</taxon>
        <taxon>Bacillota</taxon>
        <taxon>Hydrogenispora</taxon>
    </lineage>
</organism>
<keyword evidence="2 5" id="KW-0812">Transmembrane</keyword>
<feature type="transmembrane region" description="Helical" evidence="5">
    <location>
        <begin position="72"/>
        <end position="88"/>
    </location>
</feature>
<evidence type="ECO:0000256" key="2">
    <source>
        <dbReference type="ARBA" id="ARBA00022692"/>
    </source>
</evidence>
<dbReference type="OrthoDB" id="8075495at2"/>
<evidence type="ECO:0000256" key="3">
    <source>
        <dbReference type="ARBA" id="ARBA00022989"/>
    </source>
</evidence>
<feature type="transmembrane region" description="Helical" evidence="5">
    <location>
        <begin position="25"/>
        <end position="52"/>
    </location>
</feature>
<proteinExistence type="predicted"/>
<gene>
    <name evidence="6" type="ORF">EDC14_100552</name>
</gene>
<evidence type="ECO:0000313" key="7">
    <source>
        <dbReference type="Proteomes" id="UP000295008"/>
    </source>
</evidence>
<sequence>MAELNLFRFTPGDSALHRMDPRFKLAGLILISLTAGLADGWSGVALVTLFLAWTFRRSRLPRTTLLRELRRFVWLFAFILAARSFGHPEGEAGFWGFSRAGFAAGLLFDWRLMAVLAAALLLAATTPLTELRNGLLWFLHPLPWLPAARIGTMFSLTFALVPLLFEQAEAVREAQIARSIESVKNPLRRLTSLAWPVLRETFLRADELILAMEARCYTEQRSRPVFRSAAADRLSLGLMLALMVLVAACRMLGV</sequence>
<reference evidence="6 7" key="1">
    <citation type="submission" date="2019-03" db="EMBL/GenBank/DDBJ databases">
        <title>Genomic Encyclopedia of Type Strains, Phase IV (KMG-IV): sequencing the most valuable type-strain genomes for metagenomic binning, comparative biology and taxonomic classification.</title>
        <authorList>
            <person name="Goeker M."/>
        </authorList>
    </citation>
    <scope>NUCLEOTIDE SEQUENCE [LARGE SCALE GENOMIC DNA]</scope>
    <source>
        <strain evidence="6 7">LX-B</strain>
    </source>
</reference>
<keyword evidence="7" id="KW-1185">Reference proteome</keyword>
<dbReference type="RefSeq" id="WP_132013349.1">
    <property type="nucleotide sequence ID" value="NZ_SLUN01000005.1"/>
</dbReference>